<keyword evidence="3" id="KW-0472">Membrane</keyword>
<evidence type="ECO:0000256" key="2">
    <source>
        <dbReference type="SAM" id="MobiDB-lite"/>
    </source>
</evidence>
<evidence type="ECO:0000313" key="6">
    <source>
        <dbReference type="Proteomes" id="UP001562425"/>
    </source>
</evidence>
<dbReference type="PANTHER" id="PTHR24637">
    <property type="entry name" value="COLLAGEN"/>
    <property type="match status" value="1"/>
</dbReference>
<feature type="domain" description="Thrombospondin-like N-terminal" evidence="4">
    <location>
        <begin position="65"/>
        <end position="258"/>
    </location>
</feature>
<proteinExistence type="predicted"/>
<feature type="region of interest" description="Disordered" evidence="2">
    <location>
        <begin position="306"/>
        <end position="443"/>
    </location>
</feature>
<accession>A0ABD1CWJ6</accession>
<organism evidence="5 6">
    <name type="scientific">Culex pipiens pipiens</name>
    <name type="common">Northern house mosquito</name>
    <dbReference type="NCBI Taxonomy" id="38569"/>
    <lineage>
        <taxon>Eukaryota</taxon>
        <taxon>Metazoa</taxon>
        <taxon>Ecdysozoa</taxon>
        <taxon>Arthropoda</taxon>
        <taxon>Hexapoda</taxon>
        <taxon>Insecta</taxon>
        <taxon>Pterygota</taxon>
        <taxon>Neoptera</taxon>
        <taxon>Endopterygota</taxon>
        <taxon>Diptera</taxon>
        <taxon>Nematocera</taxon>
        <taxon>Culicoidea</taxon>
        <taxon>Culicidae</taxon>
        <taxon>Culicinae</taxon>
        <taxon>Culicini</taxon>
        <taxon>Culex</taxon>
        <taxon>Culex</taxon>
    </lineage>
</organism>
<keyword evidence="3" id="KW-1133">Transmembrane helix</keyword>
<dbReference type="InterPro" id="IPR013320">
    <property type="entry name" value="ConA-like_dom_sf"/>
</dbReference>
<dbReference type="Gene3D" id="2.60.120.200">
    <property type="match status" value="1"/>
</dbReference>
<dbReference type="InterPro" id="IPR048287">
    <property type="entry name" value="TSPN-like_N"/>
</dbReference>
<evidence type="ECO:0000256" key="3">
    <source>
        <dbReference type="SAM" id="Phobius"/>
    </source>
</evidence>
<keyword evidence="3" id="KW-0812">Transmembrane</keyword>
<evidence type="ECO:0000256" key="1">
    <source>
        <dbReference type="ARBA" id="ARBA00022737"/>
    </source>
</evidence>
<feature type="compositionally biased region" description="Basic and acidic residues" evidence="2">
    <location>
        <begin position="324"/>
        <end position="333"/>
    </location>
</feature>
<dbReference type="SUPFAM" id="SSF49899">
    <property type="entry name" value="Concanavalin A-like lectins/glucanases"/>
    <property type="match status" value="1"/>
</dbReference>
<dbReference type="EMBL" id="JBEHCU010008977">
    <property type="protein sequence ID" value="KAL1380744.1"/>
    <property type="molecule type" value="Genomic_DNA"/>
</dbReference>
<protein>
    <recommendedName>
        <fullName evidence="4">Thrombospondin-like N-terminal domain-containing protein</fullName>
    </recommendedName>
</protein>
<dbReference type="SMART" id="SM00210">
    <property type="entry name" value="TSPN"/>
    <property type="match status" value="1"/>
</dbReference>
<keyword evidence="6" id="KW-1185">Reference proteome</keyword>
<evidence type="ECO:0000313" key="5">
    <source>
        <dbReference type="EMBL" id="KAL1380744.1"/>
    </source>
</evidence>
<gene>
    <name evidence="5" type="ORF">pipiens_013966</name>
</gene>
<dbReference type="AlphaFoldDB" id="A0ABD1CWJ6"/>
<feature type="compositionally biased region" description="Low complexity" evidence="2">
    <location>
        <begin position="381"/>
        <end position="391"/>
    </location>
</feature>
<feature type="region of interest" description="Disordered" evidence="2">
    <location>
        <begin position="489"/>
        <end position="518"/>
    </location>
</feature>
<dbReference type="Proteomes" id="UP001562425">
    <property type="component" value="Unassembled WGS sequence"/>
</dbReference>
<feature type="transmembrane region" description="Helical" evidence="3">
    <location>
        <begin position="33"/>
        <end position="54"/>
    </location>
</feature>
<feature type="compositionally biased region" description="Polar residues" evidence="2">
    <location>
        <begin position="314"/>
        <end position="323"/>
    </location>
</feature>
<keyword evidence="1" id="KW-0677">Repeat</keyword>
<comment type="caution">
    <text evidence="5">The sequence shown here is derived from an EMBL/GenBank/DDBJ whole genome shotgun (WGS) entry which is preliminary data.</text>
</comment>
<reference evidence="5 6" key="1">
    <citation type="submission" date="2024-05" db="EMBL/GenBank/DDBJ databases">
        <title>Culex pipiens pipiens assembly and annotation.</title>
        <authorList>
            <person name="Alout H."/>
            <person name="Durand T."/>
        </authorList>
    </citation>
    <scope>NUCLEOTIDE SEQUENCE [LARGE SCALE GENOMIC DNA]</scope>
    <source>
        <strain evidence="5">HA-2024</strain>
        <tissue evidence="5">Whole body</tissue>
    </source>
</reference>
<sequence>MREADERRGKPGWSGGFRQRKCYTRGGVENFRVPAASIFGGVVTVAIIAAGLFVGCEAVPNKDGLVDFIELFGIPRLPSGITPTSGMCNETRNEYQTYPAAAYNLNQDTVLSIGTTQAFPGGFPTDFSLLVVLKATPNLVRVPLFSVYSSDSEEVLMLMVGMEVALYYQDTDGEPEEESLISFGVGIDDQRWHRLGISVKGDSVTLVLDCNTQITRQLKRKPSSTIAVDGLILTGMQLNEDDGFFTGDVQLFMVANTPDEAYHICTNSAAGSQSYGHREFVDLTGEADGLESIGEDDEYYNNLELEGESKQPEHQTYSTSTQRSYEDQYRAEFNRTTSDGYDQYGRRPILPLPDPEYDSSATNRRQPDGEQPYEDIEPFHDPGSPGSDDSSVSFPILPSNNRSVGGVRTIVGPRGLPGEPGPKGDPGRDGLSGQSGPPGPPGHVFMIPLSQSTNEKGPDTQAEAFRQMLSQHMMAMRGTDGPMGLTGVPGPVGPPGPEGTKGEPGDIGEPGPRGGNRDRLDYRAFLAKRVNAAELDMPAKKEPKVTKESRVKTALRGCQVFRESLDHEVSLAGEDFQDHPGTLAYRALKVYQE</sequence>
<evidence type="ECO:0000259" key="4">
    <source>
        <dbReference type="SMART" id="SM00210"/>
    </source>
</evidence>
<name>A0ABD1CWJ6_CULPP</name>
<dbReference type="PANTHER" id="PTHR24637:SF421">
    <property type="entry name" value="CUTICLE COLLAGEN DPY-2"/>
    <property type="match status" value="1"/>
</dbReference>